<reference evidence="5" key="1">
    <citation type="journal article" date="2014" name="Int. J. Syst. Evol. Microbiol.">
        <title>Complete genome sequence of Corynebacterium casei LMG S-19264T (=DSM 44701T), isolated from a smear-ripened cheese.</title>
        <authorList>
            <consortium name="US DOE Joint Genome Institute (JGI-PGF)"/>
            <person name="Walter F."/>
            <person name="Albersmeier A."/>
            <person name="Kalinowski J."/>
            <person name="Ruckert C."/>
        </authorList>
    </citation>
    <scope>NUCLEOTIDE SEQUENCE</scope>
    <source>
        <strain evidence="5">CGMCC 1.15254</strain>
    </source>
</reference>
<dbReference type="SUPFAM" id="SSF103473">
    <property type="entry name" value="MFS general substrate transporter"/>
    <property type="match status" value="1"/>
</dbReference>
<feature type="transmembrane region" description="Helical" evidence="4">
    <location>
        <begin position="76"/>
        <end position="94"/>
    </location>
</feature>
<dbReference type="AlphaFoldDB" id="A0A917BU24"/>
<evidence type="ECO:0000313" key="5">
    <source>
        <dbReference type="EMBL" id="GGF56730.1"/>
    </source>
</evidence>
<keyword evidence="2 4" id="KW-1133">Transmembrane helix</keyword>
<dbReference type="GO" id="GO:0022857">
    <property type="term" value="F:transmembrane transporter activity"/>
    <property type="evidence" value="ECO:0007669"/>
    <property type="project" value="InterPro"/>
</dbReference>
<evidence type="ECO:0000256" key="2">
    <source>
        <dbReference type="ARBA" id="ARBA00022989"/>
    </source>
</evidence>
<evidence type="ECO:0000313" key="6">
    <source>
        <dbReference type="Proteomes" id="UP000632498"/>
    </source>
</evidence>
<gene>
    <name evidence="5" type="ORF">GCM10011332_07740</name>
</gene>
<dbReference type="Gene3D" id="1.20.1250.20">
    <property type="entry name" value="MFS general substrate transporter like domains"/>
    <property type="match status" value="2"/>
</dbReference>
<dbReference type="PANTHER" id="PTHR23518">
    <property type="entry name" value="C-METHYLTRANSFERASE"/>
    <property type="match status" value="1"/>
</dbReference>
<feature type="transmembrane region" description="Helical" evidence="4">
    <location>
        <begin position="138"/>
        <end position="160"/>
    </location>
</feature>
<feature type="transmembrane region" description="Helical" evidence="4">
    <location>
        <begin position="356"/>
        <end position="376"/>
    </location>
</feature>
<sequence>MSSPQIWKKPENLLYVMAIAMALAFGVWQALLNNFVIERANFSGVEIGILQSLREIPGFLAFTAVFLLLMMREQTLGLVSLVFLGIGTAITGLFPSEIGLYATTVLMSIGFHYYETVNQSLSLQWFDKKTAAHKMGKVIAMRSFASLIAFGLVWAMLDMLKIDMEVVYVLGGGACVILALFCWWAFPHFNQGVEQHKQIILRKRYWLFYALTFMSGARRQIFVVFAGFLMVEEFGFDAAAISILFLVNGAMNMFFAPRIGKLIGRLGEKSALGLEYVGLILVFVGYAFVESPWVAVVLYVADHLLFSMAIAIKTYFQKIADPKDIAPTAGVSFTINHIAAVVLPALYGLLWIASPMAVFLTGAGLAVLSLILSRLIPDNPEPGLEVVWKRTSAIVEPAE</sequence>
<feature type="transmembrane region" description="Helical" evidence="4">
    <location>
        <begin position="271"/>
        <end position="289"/>
    </location>
</feature>
<feature type="transmembrane region" description="Helical" evidence="4">
    <location>
        <begin position="328"/>
        <end position="350"/>
    </location>
</feature>
<dbReference type="Proteomes" id="UP000632498">
    <property type="component" value="Unassembled WGS sequence"/>
</dbReference>
<dbReference type="InterPro" id="IPR011701">
    <property type="entry name" value="MFS"/>
</dbReference>
<dbReference type="InterPro" id="IPR036259">
    <property type="entry name" value="MFS_trans_sf"/>
</dbReference>
<feature type="transmembrane region" description="Helical" evidence="4">
    <location>
        <begin position="166"/>
        <end position="186"/>
    </location>
</feature>
<name>A0A917BU24_9PROT</name>
<organism evidence="5 6">
    <name type="scientific">Terasakiella brassicae</name>
    <dbReference type="NCBI Taxonomy" id="1634917"/>
    <lineage>
        <taxon>Bacteria</taxon>
        <taxon>Pseudomonadati</taxon>
        <taxon>Pseudomonadota</taxon>
        <taxon>Alphaproteobacteria</taxon>
        <taxon>Rhodospirillales</taxon>
        <taxon>Terasakiellaceae</taxon>
        <taxon>Terasakiella</taxon>
    </lineage>
</organism>
<comment type="caution">
    <text evidence="5">The sequence shown here is derived from an EMBL/GenBank/DDBJ whole genome shotgun (WGS) entry which is preliminary data.</text>
</comment>
<dbReference type="Pfam" id="PF07690">
    <property type="entry name" value="MFS_1"/>
    <property type="match status" value="1"/>
</dbReference>
<dbReference type="RefSeq" id="WP_188661829.1">
    <property type="nucleotide sequence ID" value="NZ_BMHV01000004.1"/>
</dbReference>
<protein>
    <submittedName>
        <fullName evidence="5">MFS transporter</fullName>
    </submittedName>
</protein>
<keyword evidence="3 4" id="KW-0472">Membrane</keyword>
<feature type="transmembrane region" description="Helical" evidence="4">
    <location>
        <begin position="206"/>
        <end position="230"/>
    </location>
</feature>
<feature type="transmembrane region" description="Helical" evidence="4">
    <location>
        <begin position="295"/>
        <end position="316"/>
    </location>
</feature>
<evidence type="ECO:0000256" key="4">
    <source>
        <dbReference type="SAM" id="Phobius"/>
    </source>
</evidence>
<keyword evidence="6" id="KW-1185">Reference proteome</keyword>
<proteinExistence type="predicted"/>
<accession>A0A917BU24</accession>
<feature type="transmembrane region" description="Helical" evidence="4">
    <location>
        <begin position="52"/>
        <end position="69"/>
    </location>
</feature>
<keyword evidence="1 4" id="KW-0812">Transmembrane</keyword>
<dbReference type="EMBL" id="BMHV01000004">
    <property type="protein sequence ID" value="GGF56730.1"/>
    <property type="molecule type" value="Genomic_DNA"/>
</dbReference>
<feature type="transmembrane region" description="Helical" evidence="4">
    <location>
        <begin position="236"/>
        <end position="259"/>
    </location>
</feature>
<feature type="transmembrane region" description="Helical" evidence="4">
    <location>
        <begin position="100"/>
        <end position="117"/>
    </location>
</feature>
<evidence type="ECO:0000256" key="1">
    <source>
        <dbReference type="ARBA" id="ARBA00022692"/>
    </source>
</evidence>
<evidence type="ECO:0000256" key="3">
    <source>
        <dbReference type="ARBA" id="ARBA00023136"/>
    </source>
</evidence>
<feature type="transmembrane region" description="Helical" evidence="4">
    <location>
        <begin position="12"/>
        <end position="32"/>
    </location>
</feature>
<dbReference type="PANTHER" id="PTHR23518:SF2">
    <property type="entry name" value="MAJOR FACILITATOR SUPERFAMILY TRANSPORTER"/>
    <property type="match status" value="1"/>
</dbReference>
<reference evidence="5" key="2">
    <citation type="submission" date="2020-09" db="EMBL/GenBank/DDBJ databases">
        <authorList>
            <person name="Sun Q."/>
            <person name="Zhou Y."/>
        </authorList>
    </citation>
    <scope>NUCLEOTIDE SEQUENCE</scope>
    <source>
        <strain evidence="5">CGMCC 1.15254</strain>
    </source>
</reference>